<protein>
    <submittedName>
        <fullName evidence="1">Uncharacterized protein</fullName>
    </submittedName>
</protein>
<name>F0J2M0_ACIMA</name>
<evidence type="ECO:0000313" key="2">
    <source>
        <dbReference type="Proteomes" id="UP000007100"/>
    </source>
</evidence>
<accession>F0J2M0</accession>
<dbReference type="Proteomes" id="UP000007100">
    <property type="component" value="Chromosome"/>
</dbReference>
<gene>
    <name evidence="1" type="ordered locus">ACMV_26170</name>
</gene>
<dbReference type="HOGENOM" id="CLU_1965776_0_0_5"/>
<keyword evidence="2" id="KW-1185">Reference proteome</keyword>
<reference evidence="1 2" key="1">
    <citation type="submission" date="2010-12" db="EMBL/GenBank/DDBJ databases">
        <title>Whole genome sequence of Acidiphilium multivorum AIU301.</title>
        <authorList>
            <person name="Narita-Yamada S."/>
            <person name="Nakamura S."/>
            <person name="Ito N."/>
            <person name="Takarada H."/>
            <person name="Katano Y."/>
            <person name="Nakazawa H."/>
            <person name="Hosoyama A."/>
            <person name="Yamada R."/>
            <person name="Fujita N."/>
        </authorList>
    </citation>
    <scope>NUCLEOTIDE SEQUENCE [LARGE SCALE GENOMIC DNA]</scope>
    <source>
        <strain evidence="2">DSM 11245 / JCM 8867 / AIU301</strain>
    </source>
</reference>
<evidence type="ECO:0000313" key="1">
    <source>
        <dbReference type="EMBL" id="BAJ81964.1"/>
    </source>
</evidence>
<dbReference type="KEGG" id="amv:ACMV_26170"/>
<dbReference type="EMBL" id="AP012035">
    <property type="protein sequence ID" value="BAJ81964.1"/>
    <property type="molecule type" value="Genomic_DNA"/>
</dbReference>
<proteinExistence type="predicted"/>
<dbReference type="RefSeq" id="WP_013640713.1">
    <property type="nucleotide sequence ID" value="NC_015186.1"/>
</dbReference>
<organism evidence="1 2">
    <name type="scientific">Acidiphilium multivorum (strain DSM 11245 / JCM 8867 / NBRC 100883 / AIU 301)</name>
    <dbReference type="NCBI Taxonomy" id="926570"/>
    <lineage>
        <taxon>Bacteria</taxon>
        <taxon>Pseudomonadati</taxon>
        <taxon>Pseudomonadota</taxon>
        <taxon>Alphaproteobacteria</taxon>
        <taxon>Acetobacterales</taxon>
        <taxon>Acidocellaceae</taxon>
        <taxon>Acidiphilium</taxon>
    </lineage>
</organism>
<dbReference type="OrthoDB" id="9988049at2"/>
<dbReference type="AlphaFoldDB" id="F0J2M0"/>
<sequence length="127" mass="14477">MGKRRAKHPFEDNPGIDGFLAWMDAPEGQQSIEALDLVFDALEHAGVDAGQRKIVWADGKRLSIEQSAERIHAEHPDVSRDLIETHVLGWLESCAPATYSERQIEELDRIIEPWLDDYERTSRAARK</sequence>